<name>A0ABP5ERU0_9ACTN</name>
<organism evidence="1 2">
    <name type="scientific">Nocardiopsis rhodophaea</name>
    <dbReference type="NCBI Taxonomy" id="280238"/>
    <lineage>
        <taxon>Bacteria</taxon>
        <taxon>Bacillati</taxon>
        <taxon>Actinomycetota</taxon>
        <taxon>Actinomycetes</taxon>
        <taxon>Streptosporangiales</taxon>
        <taxon>Nocardiopsidaceae</taxon>
        <taxon>Nocardiopsis</taxon>
    </lineage>
</organism>
<gene>
    <name evidence="1" type="ORF">GCM10009799_36660</name>
</gene>
<dbReference type="Proteomes" id="UP001501585">
    <property type="component" value="Unassembled WGS sequence"/>
</dbReference>
<comment type="caution">
    <text evidence="1">The sequence shown here is derived from an EMBL/GenBank/DDBJ whole genome shotgun (WGS) entry which is preliminary data.</text>
</comment>
<evidence type="ECO:0000313" key="1">
    <source>
        <dbReference type="EMBL" id="GAA2005858.1"/>
    </source>
</evidence>
<dbReference type="EMBL" id="BAAAPC010000016">
    <property type="protein sequence ID" value="GAA2005858.1"/>
    <property type="molecule type" value="Genomic_DNA"/>
</dbReference>
<reference evidence="2" key="1">
    <citation type="journal article" date="2019" name="Int. J. Syst. Evol. Microbiol.">
        <title>The Global Catalogue of Microorganisms (GCM) 10K type strain sequencing project: providing services to taxonomists for standard genome sequencing and annotation.</title>
        <authorList>
            <consortium name="The Broad Institute Genomics Platform"/>
            <consortium name="The Broad Institute Genome Sequencing Center for Infectious Disease"/>
            <person name="Wu L."/>
            <person name="Ma J."/>
        </authorList>
    </citation>
    <scope>NUCLEOTIDE SEQUENCE [LARGE SCALE GENOMIC DNA]</scope>
    <source>
        <strain evidence="2">JCM 15313</strain>
    </source>
</reference>
<accession>A0ABP5ERU0</accession>
<keyword evidence="2" id="KW-1185">Reference proteome</keyword>
<dbReference type="RefSeq" id="WP_344164054.1">
    <property type="nucleotide sequence ID" value="NZ_BAAAPC010000016.1"/>
</dbReference>
<protein>
    <submittedName>
        <fullName evidence="1">Uncharacterized protein</fullName>
    </submittedName>
</protein>
<sequence>MSDPEHPIGSGPSVRVSLSLPEGTAEAVRAITGKREFSAYIAEAVEHRLRAELIAQDIADYQERYGSFSDEERAWARRALSGEGDTSGSSDHGAAA</sequence>
<proteinExistence type="predicted"/>
<evidence type="ECO:0000313" key="2">
    <source>
        <dbReference type="Proteomes" id="UP001501585"/>
    </source>
</evidence>